<accession>A0A2P5FNV2</accession>
<dbReference type="Proteomes" id="UP000237000">
    <property type="component" value="Unassembled WGS sequence"/>
</dbReference>
<organism evidence="1 2">
    <name type="scientific">Trema orientale</name>
    <name type="common">Charcoal tree</name>
    <name type="synonym">Celtis orientalis</name>
    <dbReference type="NCBI Taxonomy" id="63057"/>
    <lineage>
        <taxon>Eukaryota</taxon>
        <taxon>Viridiplantae</taxon>
        <taxon>Streptophyta</taxon>
        <taxon>Embryophyta</taxon>
        <taxon>Tracheophyta</taxon>
        <taxon>Spermatophyta</taxon>
        <taxon>Magnoliopsida</taxon>
        <taxon>eudicotyledons</taxon>
        <taxon>Gunneridae</taxon>
        <taxon>Pentapetalae</taxon>
        <taxon>rosids</taxon>
        <taxon>fabids</taxon>
        <taxon>Rosales</taxon>
        <taxon>Cannabaceae</taxon>
        <taxon>Trema</taxon>
    </lineage>
</organism>
<reference evidence="2" key="1">
    <citation type="submission" date="2016-06" db="EMBL/GenBank/DDBJ databases">
        <title>Parallel loss of symbiosis genes in relatives of nitrogen-fixing non-legume Parasponia.</title>
        <authorList>
            <person name="Van Velzen R."/>
            <person name="Holmer R."/>
            <person name="Bu F."/>
            <person name="Rutten L."/>
            <person name="Van Zeijl A."/>
            <person name="Liu W."/>
            <person name="Santuari L."/>
            <person name="Cao Q."/>
            <person name="Sharma T."/>
            <person name="Shen D."/>
            <person name="Roswanjaya Y."/>
            <person name="Wardhani T."/>
            <person name="Kalhor M.S."/>
            <person name="Jansen J."/>
            <person name="Van den Hoogen J."/>
            <person name="Gungor B."/>
            <person name="Hartog M."/>
            <person name="Hontelez J."/>
            <person name="Verver J."/>
            <person name="Yang W.-C."/>
            <person name="Schijlen E."/>
            <person name="Repin R."/>
            <person name="Schilthuizen M."/>
            <person name="Schranz E."/>
            <person name="Heidstra R."/>
            <person name="Miyata K."/>
            <person name="Fedorova E."/>
            <person name="Kohlen W."/>
            <person name="Bisseling T."/>
            <person name="Smit S."/>
            <person name="Geurts R."/>
        </authorList>
    </citation>
    <scope>NUCLEOTIDE SEQUENCE [LARGE SCALE GENOMIC DNA]</scope>
    <source>
        <strain evidence="2">cv. RG33-2</strain>
    </source>
</reference>
<sequence length="37" mass="4269">MALASKFKLAEREHRNQNFLSSWLEGSSFLSLLVVMK</sequence>
<name>A0A2P5FNV2_TREOI</name>
<evidence type="ECO:0000313" key="2">
    <source>
        <dbReference type="Proteomes" id="UP000237000"/>
    </source>
</evidence>
<proteinExistence type="predicted"/>
<evidence type="ECO:0000313" key="1">
    <source>
        <dbReference type="EMBL" id="PON99478.1"/>
    </source>
</evidence>
<keyword evidence="2" id="KW-1185">Reference proteome</keyword>
<dbReference type="InParanoid" id="A0A2P5FNV2"/>
<dbReference type="AlphaFoldDB" id="A0A2P5FNV2"/>
<comment type="caution">
    <text evidence="1">The sequence shown here is derived from an EMBL/GenBank/DDBJ whole genome shotgun (WGS) entry which is preliminary data.</text>
</comment>
<dbReference type="EMBL" id="JXTC01000018">
    <property type="protein sequence ID" value="PON99478.1"/>
    <property type="molecule type" value="Genomic_DNA"/>
</dbReference>
<protein>
    <submittedName>
        <fullName evidence="1">Uncharacterized protein</fullName>
    </submittedName>
</protein>
<gene>
    <name evidence="1" type="ORF">TorRG33x02_046450</name>
</gene>